<dbReference type="GO" id="GO:0003676">
    <property type="term" value="F:nucleic acid binding"/>
    <property type="evidence" value="ECO:0007669"/>
    <property type="project" value="InterPro"/>
</dbReference>
<dbReference type="AlphaFoldDB" id="A0AAV4FTF0"/>
<dbReference type="Gene3D" id="3.30.420.10">
    <property type="entry name" value="Ribonuclease H-like superfamily/Ribonuclease H"/>
    <property type="match status" value="1"/>
</dbReference>
<comment type="caution">
    <text evidence="1">The sequence shown here is derived from an EMBL/GenBank/DDBJ whole genome shotgun (WGS) entry which is preliminary data.</text>
</comment>
<protein>
    <recommendedName>
        <fullName evidence="3">RNase H type-1 domain-containing protein</fullName>
    </recommendedName>
</protein>
<dbReference type="SUPFAM" id="SSF53098">
    <property type="entry name" value="Ribonuclease H-like"/>
    <property type="match status" value="1"/>
</dbReference>
<evidence type="ECO:0000313" key="2">
    <source>
        <dbReference type="Proteomes" id="UP000762676"/>
    </source>
</evidence>
<sequence length="294" mass="33587">MPNCVLNRRLKDTNKGRLKRNSFCKYSRILESKNEELTGLDSLETVSHYEMHTLPKIVKEIENIGAKAQLSEREIMGLTNKHLDRKNPTGEWIRIYTDGSATDAVRNGGGGVYAALPDGTTLERSFACRMRVGELTLQWIPGHSNIEGNERADNLAKLGSGLDQEETTTTYQEAKTMIRMAPGERWKKSHEDFNKKDDFYKLGRKIQTSLFRLRTGHNKLAKHMFKTFRIGESDMCKCGHSAETTEHILQECLLYKEVREKIWEPTAELSTKLFGPLIELEKTVNFLELTGIHP</sequence>
<name>A0AAV4FTF0_9GAST</name>
<dbReference type="EMBL" id="BMAT01011637">
    <property type="protein sequence ID" value="GFR76314.1"/>
    <property type="molecule type" value="Genomic_DNA"/>
</dbReference>
<accession>A0AAV4FTF0</accession>
<reference evidence="1 2" key="1">
    <citation type="journal article" date="2021" name="Elife">
        <title>Chloroplast acquisition without the gene transfer in kleptoplastic sea slugs, Plakobranchus ocellatus.</title>
        <authorList>
            <person name="Maeda T."/>
            <person name="Takahashi S."/>
            <person name="Yoshida T."/>
            <person name="Shimamura S."/>
            <person name="Takaki Y."/>
            <person name="Nagai Y."/>
            <person name="Toyoda A."/>
            <person name="Suzuki Y."/>
            <person name="Arimoto A."/>
            <person name="Ishii H."/>
            <person name="Satoh N."/>
            <person name="Nishiyama T."/>
            <person name="Hasebe M."/>
            <person name="Maruyama T."/>
            <person name="Minagawa J."/>
            <person name="Obokata J."/>
            <person name="Shigenobu S."/>
        </authorList>
    </citation>
    <scope>NUCLEOTIDE SEQUENCE [LARGE SCALE GENOMIC DNA]</scope>
</reference>
<evidence type="ECO:0008006" key="3">
    <source>
        <dbReference type="Google" id="ProtNLM"/>
    </source>
</evidence>
<proteinExistence type="predicted"/>
<dbReference type="Proteomes" id="UP000762676">
    <property type="component" value="Unassembled WGS sequence"/>
</dbReference>
<evidence type="ECO:0000313" key="1">
    <source>
        <dbReference type="EMBL" id="GFR76314.1"/>
    </source>
</evidence>
<gene>
    <name evidence="1" type="ORF">ElyMa_005797500</name>
</gene>
<organism evidence="1 2">
    <name type="scientific">Elysia marginata</name>
    <dbReference type="NCBI Taxonomy" id="1093978"/>
    <lineage>
        <taxon>Eukaryota</taxon>
        <taxon>Metazoa</taxon>
        <taxon>Spiralia</taxon>
        <taxon>Lophotrochozoa</taxon>
        <taxon>Mollusca</taxon>
        <taxon>Gastropoda</taxon>
        <taxon>Heterobranchia</taxon>
        <taxon>Euthyneura</taxon>
        <taxon>Panpulmonata</taxon>
        <taxon>Sacoglossa</taxon>
        <taxon>Placobranchoidea</taxon>
        <taxon>Plakobranchidae</taxon>
        <taxon>Elysia</taxon>
    </lineage>
</organism>
<keyword evidence="2" id="KW-1185">Reference proteome</keyword>
<dbReference type="InterPro" id="IPR012337">
    <property type="entry name" value="RNaseH-like_sf"/>
</dbReference>
<dbReference type="InterPro" id="IPR036397">
    <property type="entry name" value="RNaseH_sf"/>
</dbReference>